<proteinExistence type="predicted"/>
<protein>
    <submittedName>
        <fullName evidence="1">Uncharacterized protein</fullName>
    </submittedName>
</protein>
<name>A0A074XB20_AURPU</name>
<evidence type="ECO:0000313" key="2">
    <source>
        <dbReference type="Proteomes" id="UP000030706"/>
    </source>
</evidence>
<sequence>MRSPIFDEIRDQLISDHNPARDGREMDYERCAALHNAIVKYGWTASGRLLEDLPTTTCWQAAEEGWEQNADRIHPSMIEFLKRAYDTQLPETEPLYNFCSREYKFFYFLDGLIGPRGYKAYNFEHIEGFSGQYMTLYTPNDRLGSHASGLIYNQETHECIINFTNTRFDPINRVLPWQRLETVLSVYIDMIECEKVVCIHNDVENPGDSRIVHGPGDDEVQWLSTDVRPDAMFADPATGVKRDDGAMFGPWIVQPFTKDMLDKCLQTWEALVDAIEKKMPETLRCDKEFEYGLVDEDMLRTAGITEEFFRQLLLRARKPKFAFIAPGLRMPNSEEFMAQPFRDASAAQSDPEVQRVYLEGWTRDDLVPFTDATRLLLPFTIGGNDTWAQTSSGIAIEDGHDELFQIGHNPFVPDHGVSLLAILQNFCAHVETGDWTIDEEGVSDPIEKFREAEIEEHFEKYIVPIGPGEFW</sequence>
<dbReference type="OrthoDB" id="444631at2759"/>
<dbReference type="HOGENOM" id="CLU_024460_0_0_1"/>
<evidence type="ECO:0000313" key="1">
    <source>
        <dbReference type="EMBL" id="KEQ80929.1"/>
    </source>
</evidence>
<dbReference type="Proteomes" id="UP000030706">
    <property type="component" value="Unassembled WGS sequence"/>
</dbReference>
<dbReference type="AlphaFoldDB" id="A0A074XB20"/>
<accession>A0A074XB20</accession>
<reference evidence="1 2" key="1">
    <citation type="journal article" date="2014" name="BMC Genomics">
        <title>Genome sequencing of four Aureobasidium pullulans varieties: biotechnological potential, stress tolerance, and description of new species.</title>
        <authorList>
            <person name="Gostin Ar C."/>
            <person name="Ohm R.A."/>
            <person name="Kogej T."/>
            <person name="Sonjak S."/>
            <person name="Turk M."/>
            <person name="Zajc J."/>
            <person name="Zalar P."/>
            <person name="Grube M."/>
            <person name="Sun H."/>
            <person name="Han J."/>
            <person name="Sharma A."/>
            <person name="Chiniquy J."/>
            <person name="Ngan C.Y."/>
            <person name="Lipzen A."/>
            <person name="Barry K."/>
            <person name="Grigoriev I.V."/>
            <person name="Gunde-Cimerman N."/>
        </authorList>
    </citation>
    <scope>NUCLEOTIDE SEQUENCE [LARGE SCALE GENOMIC DNA]</scope>
    <source>
        <strain evidence="1 2">EXF-150</strain>
    </source>
</reference>
<dbReference type="STRING" id="1043002.A0A074XB20"/>
<organism evidence="1 2">
    <name type="scientific">Aureobasidium pullulans EXF-150</name>
    <dbReference type="NCBI Taxonomy" id="1043002"/>
    <lineage>
        <taxon>Eukaryota</taxon>
        <taxon>Fungi</taxon>
        <taxon>Dikarya</taxon>
        <taxon>Ascomycota</taxon>
        <taxon>Pezizomycotina</taxon>
        <taxon>Dothideomycetes</taxon>
        <taxon>Dothideomycetidae</taxon>
        <taxon>Dothideales</taxon>
        <taxon>Saccotheciaceae</taxon>
        <taxon>Aureobasidium</taxon>
    </lineage>
</organism>
<dbReference type="RefSeq" id="XP_029757116.1">
    <property type="nucleotide sequence ID" value="XM_029908040.1"/>
</dbReference>
<gene>
    <name evidence="1" type="ORF">M438DRAFT_368372</name>
</gene>
<dbReference type="EMBL" id="KL584995">
    <property type="protein sequence ID" value="KEQ80929.1"/>
    <property type="molecule type" value="Genomic_DNA"/>
</dbReference>
<dbReference type="GeneID" id="40750346"/>
<keyword evidence="2" id="KW-1185">Reference proteome</keyword>